<sequence length="463" mass="52920">MVHLKTLYADWVICRVPPDIWRHIFGLSDEEFRVVQGVKSYATIMRLSHVCSCWRGIINGAPELWTQVDVHIDSWTPHVAPKKEMLSHILENSRNTPLTMSFEALGNSSDKLDRVLEVAELFFGAVNRAKHLDLIDTCRFPFQKLEAEIQASPVLESLSISLPYHDDHIVSIVSVLSRLWQPAPLLRSFALTIGQLPLHHVKFLETQAFPFRQLTSLNVSSAITVDTFRYLLRLTPFVTTATLPAPSNDPRSHIAVTMEDMDLPRLKELTLRSAGTTSVDSTYLLKFVNSPSLTTLRLINDHGWTPLSFRSFLEKSRPCIEHLRLDILRSTDNERIACVRLLPFLRTLDLRTEPRTRTQPEIGSAFCAAMREWNASTQAFVLCPTLEMLTIDHTNLCDTTGTVFADMVEDRWRRSLAAGKTFKLQMATRRDIRLDTSQERRRIYELMRLGLDVTLSMSGWTFD</sequence>
<evidence type="ECO:0000313" key="2">
    <source>
        <dbReference type="Proteomes" id="UP000284706"/>
    </source>
</evidence>
<dbReference type="PANTHER" id="PTHR38926">
    <property type="entry name" value="F-BOX DOMAIN CONTAINING PROTEIN, EXPRESSED"/>
    <property type="match status" value="1"/>
</dbReference>
<dbReference type="PANTHER" id="PTHR38926:SF5">
    <property type="entry name" value="F-BOX AND LEUCINE-RICH REPEAT PROTEIN 6"/>
    <property type="match status" value="1"/>
</dbReference>
<dbReference type="SUPFAM" id="SSF52047">
    <property type="entry name" value="RNI-like"/>
    <property type="match status" value="1"/>
</dbReference>
<dbReference type="EMBL" id="NHYE01000448">
    <property type="protein sequence ID" value="PPR05664.1"/>
    <property type="molecule type" value="Genomic_DNA"/>
</dbReference>
<dbReference type="InterPro" id="IPR032675">
    <property type="entry name" value="LRR_dom_sf"/>
</dbReference>
<keyword evidence="2" id="KW-1185">Reference proteome</keyword>
<protein>
    <submittedName>
        <fullName evidence="1">Uncharacterized protein</fullName>
    </submittedName>
</protein>
<reference evidence="1 2" key="1">
    <citation type="journal article" date="2018" name="Evol. Lett.">
        <title>Horizontal gene cluster transfer increased hallucinogenic mushroom diversity.</title>
        <authorList>
            <person name="Reynolds H.T."/>
            <person name="Vijayakumar V."/>
            <person name="Gluck-Thaler E."/>
            <person name="Korotkin H.B."/>
            <person name="Matheny P.B."/>
            <person name="Slot J.C."/>
        </authorList>
    </citation>
    <scope>NUCLEOTIDE SEQUENCE [LARGE SCALE GENOMIC DNA]</scope>
    <source>
        <strain evidence="1 2">SRW20</strain>
    </source>
</reference>
<proteinExistence type="predicted"/>
<accession>A0A409YRN3</accession>
<dbReference type="AlphaFoldDB" id="A0A409YRN3"/>
<evidence type="ECO:0000313" key="1">
    <source>
        <dbReference type="EMBL" id="PPR05664.1"/>
    </source>
</evidence>
<dbReference type="InParanoid" id="A0A409YRN3"/>
<dbReference type="Proteomes" id="UP000284706">
    <property type="component" value="Unassembled WGS sequence"/>
</dbReference>
<dbReference type="Gene3D" id="3.80.10.10">
    <property type="entry name" value="Ribonuclease Inhibitor"/>
    <property type="match status" value="1"/>
</dbReference>
<gene>
    <name evidence="1" type="ORF">CVT26_009237</name>
</gene>
<dbReference type="OrthoDB" id="3042911at2759"/>
<name>A0A409YRN3_9AGAR</name>
<comment type="caution">
    <text evidence="1">The sequence shown here is derived from an EMBL/GenBank/DDBJ whole genome shotgun (WGS) entry which is preliminary data.</text>
</comment>
<organism evidence="1 2">
    <name type="scientific">Gymnopilus dilepis</name>
    <dbReference type="NCBI Taxonomy" id="231916"/>
    <lineage>
        <taxon>Eukaryota</taxon>
        <taxon>Fungi</taxon>
        <taxon>Dikarya</taxon>
        <taxon>Basidiomycota</taxon>
        <taxon>Agaricomycotina</taxon>
        <taxon>Agaricomycetes</taxon>
        <taxon>Agaricomycetidae</taxon>
        <taxon>Agaricales</taxon>
        <taxon>Agaricineae</taxon>
        <taxon>Hymenogastraceae</taxon>
        <taxon>Gymnopilus</taxon>
    </lineage>
</organism>